<keyword evidence="8" id="KW-1185">Reference proteome</keyword>
<dbReference type="GO" id="GO:0003735">
    <property type="term" value="F:structural constituent of ribosome"/>
    <property type="evidence" value="ECO:0007669"/>
    <property type="project" value="InterPro"/>
</dbReference>
<evidence type="ECO:0000256" key="6">
    <source>
        <dbReference type="RuleBase" id="RU004524"/>
    </source>
</evidence>
<dbReference type="Gene3D" id="6.10.250.3130">
    <property type="match status" value="1"/>
</dbReference>
<dbReference type="Gene3D" id="1.10.287.10">
    <property type="entry name" value="S15/NS1, RNA-binding"/>
    <property type="match status" value="1"/>
</dbReference>
<dbReference type="InterPro" id="IPR000589">
    <property type="entry name" value="Ribosomal_uS15"/>
</dbReference>
<name>A0A930UDE2_9GAMM</name>
<dbReference type="GO" id="GO:0006412">
    <property type="term" value="P:translation"/>
    <property type="evidence" value="ECO:0007669"/>
    <property type="project" value="UniProtKB-UniRule"/>
</dbReference>
<dbReference type="AlphaFoldDB" id="A0A930UDE2"/>
<dbReference type="PANTHER" id="PTHR23321">
    <property type="entry name" value="RIBOSOMAL PROTEIN S15, BACTERIAL AND ORGANELLAR"/>
    <property type="match status" value="1"/>
</dbReference>
<evidence type="ECO:0000256" key="5">
    <source>
        <dbReference type="RuleBase" id="RU003919"/>
    </source>
</evidence>
<dbReference type="GO" id="GO:0019843">
    <property type="term" value="F:rRNA binding"/>
    <property type="evidence" value="ECO:0007669"/>
    <property type="project" value="UniProtKB-UniRule"/>
</dbReference>
<dbReference type="InterPro" id="IPR005290">
    <property type="entry name" value="Ribosomal_uS15_bac-type"/>
</dbReference>
<dbReference type="HAMAP" id="MF_01343_B">
    <property type="entry name" value="Ribosomal_uS15_B"/>
    <property type="match status" value="1"/>
</dbReference>
<protein>
    <recommendedName>
        <fullName evidence="4">Small ribosomal subunit protein uS15</fullName>
    </recommendedName>
</protein>
<comment type="function">
    <text evidence="4 6">One of the primary rRNA binding proteins, it binds directly to 16S rRNA where it helps nucleate assembly of the platform of the 30S subunit by binding and bridging several RNA helices of the 16S rRNA.</text>
</comment>
<comment type="caution">
    <text evidence="7">The sequence shown here is derived from an EMBL/GenBank/DDBJ whole genome shotgun (WGS) entry which is preliminary data.</text>
</comment>
<dbReference type="EMBL" id="JADHEI010000009">
    <property type="protein sequence ID" value="MBF2734519.1"/>
    <property type="molecule type" value="Genomic_DNA"/>
</dbReference>
<comment type="similarity">
    <text evidence="4 5">Belongs to the universal ribosomal protein uS15 family.</text>
</comment>
<dbReference type="InterPro" id="IPR009068">
    <property type="entry name" value="uS15_NS1_RNA-bd_sf"/>
</dbReference>
<evidence type="ECO:0000256" key="1">
    <source>
        <dbReference type="ARBA" id="ARBA00022980"/>
    </source>
</evidence>
<evidence type="ECO:0000256" key="2">
    <source>
        <dbReference type="ARBA" id="ARBA00023274"/>
    </source>
</evidence>
<dbReference type="FunFam" id="1.10.287.10:FF:000002">
    <property type="entry name" value="30S ribosomal protein S15"/>
    <property type="match status" value="1"/>
</dbReference>
<comment type="subunit">
    <text evidence="3 4">Part of the 30S ribosomal subunit. Forms a bridge to the 50S subunit in the 70S ribosome, contacting the 23S rRNA.</text>
</comment>
<evidence type="ECO:0000313" key="7">
    <source>
        <dbReference type="EMBL" id="MBF2734519.1"/>
    </source>
</evidence>
<keyword evidence="4 6" id="KW-0699">rRNA-binding</keyword>
<dbReference type="GO" id="GO:0022627">
    <property type="term" value="C:cytosolic small ribosomal subunit"/>
    <property type="evidence" value="ECO:0007669"/>
    <property type="project" value="TreeGrafter"/>
</dbReference>
<comment type="function">
    <text evidence="4">Forms an intersubunit bridge (bridge B4) with the 23S rRNA of the 50S subunit in the ribosome.</text>
</comment>
<dbReference type="SMART" id="SM01387">
    <property type="entry name" value="Ribosomal_S15"/>
    <property type="match status" value="1"/>
</dbReference>
<dbReference type="SUPFAM" id="SSF47060">
    <property type="entry name" value="S15/NS1 RNA-binding domain"/>
    <property type="match status" value="1"/>
</dbReference>
<dbReference type="PROSITE" id="PS00362">
    <property type="entry name" value="RIBOSOMAL_S15"/>
    <property type="match status" value="1"/>
</dbReference>
<keyword evidence="4 6" id="KW-0694">RNA-binding</keyword>
<dbReference type="Proteomes" id="UP000604381">
    <property type="component" value="Unassembled WGS sequence"/>
</dbReference>
<dbReference type="Pfam" id="PF00312">
    <property type="entry name" value="Ribosomal_S15"/>
    <property type="match status" value="1"/>
</dbReference>
<keyword evidence="2 4" id="KW-0687">Ribonucleoprotein</keyword>
<accession>A0A930UDE2</accession>
<dbReference type="PANTHER" id="PTHR23321:SF26">
    <property type="entry name" value="SMALL RIBOSOMAL SUBUNIT PROTEIN US15M"/>
    <property type="match status" value="1"/>
</dbReference>
<sequence>MEQAPPKKGVVERFARHGKDVGSSEVQIALLTGRILHLTEHLKVHTKDRHGNHGLLKLVSKRKKLLDYLSRSNPDNFRKLKKELNLR</sequence>
<dbReference type="CDD" id="cd00353">
    <property type="entry name" value="Ribosomal_S15p_S13e"/>
    <property type="match status" value="1"/>
</dbReference>
<dbReference type="NCBIfam" id="TIGR00952">
    <property type="entry name" value="S15_bact"/>
    <property type="match status" value="1"/>
</dbReference>
<evidence type="ECO:0000256" key="3">
    <source>
        <dbReference type="ARBA" id="ARBA00064542"/>
    </source>
</evidence>
<proteinExistence type="inferred from homology"/>
<organism evidence="7 8">
    <name type="scientific">Candidatus Amphirhobacter heronislandensis</name>
    <dbReference type="NCBI Taxonomy" id="1732024"/>
    <lineage>
        <taxon>Bacteria</taxon>
        <taxon>Pseudomonadati</taxon>
        <taxon>Pseudomonadota</taxon>
        <taxon>Gammaproteobacteria</taxon>
        <taxon>Candidatus Tethybacterales</taxon>
        <taxon>Candidatus Tethybacteraceae</taxon>
        <taxon>Candidatus Amphirhobacter</taxon>
    </lineage>
</organism>
<evidence type="ECO:0000313" key="8">
    <source>
        <dbReference type="Proteomes" id="UP000604381"/>
    </source>
</evidence>
<keyword evidence="1 4" id="KW-0689">Ribosomal protein</keyword>
<reference evidence="7" key="1">
    <citation type="submission" date="2020-10" db="EMBL/GenBank/DDBJ databases">
        <title>An improved Amphimedon queenslandica hologenome assembly reveals how three proteobacterial symbionts can extend the metabolic phenotypic of their marine sponge host.</title>
        <authorList>
            <person name="Degnan B."/>
            <person name="Degnan S."/>
            <person name="Xiang X."/>
        </authorList>
    </citation>
    <scope>NUCLEOTIDE SEQUENCE</scope>
    <source>
        <strain evidence="7">AqS2</strain>
    </source>
</reference>
<evidence type="ECO:0000256" key="4">
    <source>
        <dbReference type="HAMAP-Rule" id="MF_01343"/>
    </source>
</evidence>
<gene>
    <name evidence="4 7" type="primary">rpsO</name>
    <name evidence="7" type="ORF">ISN26_00220</name>
</gene>